<dbReference type="Gene3D" id="3.40.50.620">
    <property type="entry name" value="HUPs"/>
    <property type="match status" value="1"/>
</dbReference>
<accession>A0A7X4H7N7</accession>
<dbReference type="InterPro" id="IPR006016">
    <property type="entry name" value="UspA"/>
</dbReference>
<sequence length="145" mass="15566">MFRHILFPIDGEAPSIAATGPCVAFARDAGARLTVLHVTAPFHLLSTSAEVLADTPDSYAAHSLARARARLETVAAEARAQQVVYETVTLEHAEPYQAIIDTAHQRQCDLVAMASHGRSGLQAVLLGSVTQKVLAHGHLPVLVWR</sequence>
<dbReference type="PANTHER" id="PTHR46268">
    <property type="entry name" value="STRESS RESPONSE PROTEIN NHAX"/>
    <property type="match status" value="1"/>
</dbReference>
<dbReference type="Proteomes" id="UP000469734">
    <property type="component" value="Unassembled WGS sequence"/>
</dbReference>
<dbReference type="SUPFAM" id="SSF52402">
    <property type="entry name" value="Adenine nucleotide alpha hydrolases-like"/>
    <property type="match status" value="1"/>
</dbReference>
<proteinExistence type="inferred from homology"/>
<feature type="domain" description="UspA" evidence="2">
    <location>
        <begin position="1"/>
        <end position="144"/>
    </location>
</feature>
<dbReference type="AlphaFoldDB" id="A0A7X4H7N7"/>
<dbReference type="EMBL" id="WWCR01000109">
    <property type="protein sequence ID" value="MYM76280.1"/>
    <property type="molecule type" value="Genomic_DNA"/>
</dbReference>
<protein>
    <submittedName>
        <fullName evidence="3">Universal stress protein</fullName>
    </submittedName>
</protein>
<name>A0A7X4H7N7_9BURK</name>
<evidence type="ECO:0000256" key="1">
    <source>
        <dbReference type="ARBA" id="ARBA00008791"/>
    </source>
</evidence>
<dbReference type="CDD" id="cd00293">
    <property type="entry name" value="USP-like"/>
    <property type="match status" value="1"/>
</dbReference>
<comment type="caution">
    <text evidence="3">The sequence shown here is derived from an EMBL/GenBank/DDBJ whole genome shotgun (WGS) entry which is preliminary data.</text>
</comment>
<dbReference type="Pfam" id="PF00582">
    <property type="entry name" value="Usp"/>
    <property type="match status" value="1"/>
</dbReference>
<dbReference type="PRINTS" id="PR01438">
    <property type="entry name" value="UNVRSLSTRESS"/>
</dbReference>
<reference evidence="3 4" key="1">
    <citation type="submission" date="2019-12" db="EMBL/GenBank/DDBJ databases">
        <title>Novel species isolated from a subtropical stream in China.</title>
        <authorList>
            <person name="Lu H."/>
        </authorList>
    </citation>
    <scope>NUCLEOTIDE SEQUENCE [LARGE SCALE GENOMIC DNA]</scope>
    <source>
        <strain evidence="3 4">FT134W</strain>
    </source>
</reference>
<dbReference type="InterPro" id="IPR014729">
    <property type="entry name" value="Rossmann-like_a/b/a_fold"/>
</dbReference>
<comment type="similarity">
    <text evidence="1">Belongs to the universal stress protein A family.</text>
</comment>
<dbReference type="InterPro" id="IPR006015">
    <property type="entry name" value="Universal_stress_UspA"/>
</dbReference>
<organism evidence="3 4">
    <name type="scientific">Duganella margarita</name>
    <dbReference type="NCBI Taxonomy" id="2692170"/>
    <lineage>
        <taxon>Bacteria</taxon>
        <taxon>Pseudomonadati</taxon>
        <taxon>Pseudomonadota</taxon>
        <taxon>Betaproteobacteria</taxon>
        <taxon>Burkholderiales</taxon>
        <taxon>Oxalobacteraceae</taxon>
        <taxon>Telluria group</taxon>
        <taxon>Duganella</taxon>
    </lineage>
</organism>
<evidence type="ECO:0000259" key="2">
    <source>
        <dbReference type="Pfam" id="PF00582"/>
    </source>
</evidence>
<evidence type="ECO:0000313" key="3">
    <source>
        <dbReference type="EMBL" id="MYM76280.1"/>
    </source>
</evidence>
<evidence type="ECO:0000313" key="4">
    <source>
        <dbReference type="Proteomes" id="UP000469734"/>
    </source>
</evidence>
<dbReference type="PANTHER" id="PTHR46268:SF15">
    <property type="entry name" value="UNIVERSAL STRESS PROTEIN HP_0031"/>
    <property type="match status" value="1"/>
</dbReference>
<gene>
    <name evidence="3" type="ORF">GTP56_29440</name>
</gene>
<dbReference type="RefSeq" id="WP_161052714.1">
    <property type="nucleotide sequence ID" value="NZ_WWCR01000109.1"/>
</dbReference>